<keyword evidence="7" id="KW-1162">Viral penetration into host cytoplasm</keyword>
<evidence type="ECO:0000256" key="4">
    <source>
        <dbReference type="ARBA" id="ARBA00022506"/>
    </source>
</evidence>
<evidence type="ECO:0000256" key="13">
    <source>
        <dbReference type="ARBA" id="ARBA00022870"/>
    </source>
</evidence>
<name>F4MIR6_9GAMC</name>
<dbReference type="EMBL" id="FJ904715">
    <property type="protein sequence ID" value="ADA83490.1"/>
    <property type="molecule type" value="Genomic_RNA"/>
</dbReference>
<dbReference type="InterPro" id="IPR043614">
    <property type="entry name" value="Spike_S2_CoV_C"/>
</dbReference>
<keyword evidence="5" id="KW-1170">Fusion of virus membrane with host endosomal membrane</keyword>
<evidence type="ECO:0000259" key="23">
    <source>
        <dbReference type="PROSITE" id="PS51923"/>
    </source>
</evidence>
<evidence type="ECO:0000256" key="19">
    <source>
        <dbReference type="ARBA" id="ARBA00023136"/>
    </source>
</evidence>
<dbReference type="Pfam" id="PF01601">
    <property type="entry name" value="CoV_S2"/>
    <property type="match status" value="1"/>
</dbReference>
<evidence type="ECO:0000256" key="18">
    <source>
        <dbReference type="ARBA" id="ARBA00023054"/>
    </source>
</evidence>
<dbReference type="GO" id="GO:0016020">
    <property type="term" value="C:membrane"/>
    <property type="evidence" value="ECO:0007669"/>
    <property type="project" value="InterPro"/>
</dbReference>
<evidence type="ECO:0000256" key="16">
    <source>
        <dbReference type="ARBA" id="ARBA00022989"/>
    </source>
</evidence>
<evidence type="ECO:0000256" key="5">
    <source>
        <dbReference type="ARBA" id="ARBA00022510"/>
    </source>
</evidence>
<evidence type="ECO:0000313" key="25">
    <source>
        <dbReference type="EMBL" id="ADA83490.1"/>
    </source>
</evidence>
<feature type="domain" description="Coronavirus spike (S) glycoprotein S2 subunit heptad repeat 1 (HR1) region profile" evidence="23">
    <location>
        <begin position="779"/>
        <end position="884"/>
    </location>
</feature>
<dbReference type="PROSITE" id="PS51923">
    <property type="entry name" value="COV_S2_HR1"/>
    <property type="match status" value="1"/>
</dbReference>
<evidence type="ECO:0000256" key="15">
    <source>
        <dbReference type="ARBA" id="ARBA00022890"/>
    </source>
</evidence>
<evidence type="ECO:0000256" key="1">
    <source>
        <dbReference type="ARBA" id="ARBA00004372"/>
    </source>
</evidence>
<reference evidence="25 26" key="1">
    <citation type="journal article" date="2011" name="Virus Res.">
        <title>Attenuated live vaccine usage affects accurate measures of virus diversity and mutation rates in avian coronavirus infectious bronchitis virus.</title>
        <authorList>
            <person name="McKinley E.T."/>
            <person name="Jackwood M.W."/>
            <person name="Hilt D.A."/>
            <person name="Kissinger J.C."/>
            <person name="Robertson J.S."/>
            <person name="Lemke C."/>
            <person name="Paterson A.H."/>
        </authorList>
    </citation>
    <scope>NUCLEOTIDE SEQUENCE [LARGE SCALE GENOMIC DNA]</scope>
    <source>
        <strain evidence="25">Cal557 2003</strain>
    </source>
</reference>
<evidence type="ECO:0000256" key="6">
    <source>
        <dbReference type="ARBA" id="ARBA00022581"/>
    </source>
</evidence>
<dbReference type="InterPro" id="IPR002552">
    <property type="entry name" value="Spike_S2_CoV"/>
</dbReference>
<dbReference type="SUPFAM" id="SSF111474">
    <property type="entry name" value="Coronavirus S2 glycoprotein"/>
    <property type="match status" value="2"/>
</dbReference>
<evidence type="ECO:0000256" key="3">
    <source>
        <dbReference type="ARBA" id="ARBA00004563"/>
    </source>
</evidence>
<evidence type="ECO:0000256" key="21">
    <source>
        <dbReference type="ARBA" id="ARBA00023296"/>
    </source>
</evidence>
<evidence type="ECO:0000256" key="9">
    <source>
        <dbReference type="ARBA" id="ARBA00022692"/>
    </source>
</evidence>
<dbReference type="Gene3D" id="1.20.5.300">
    <property type="match status" value="2"/>
</dbReference>
<evidence type="ECO:0000313" key="26">
    <source>
        <dbReference type="Proteomes" id="UP000129334"/>
    </source>
</evidence>
<keyword evidence="18" id="KW-0175">Coiled coil</keyword>
<keyword evidence="8" id="KW-0165">Cleavage on pair of basic residues</keyword>
<keyword evidence="10" id="KW-0732">Signal</keyword>
<dbReference type="InterPro" id="IPR044874">
    <property type="entry name" value="Spike_S2_CoV_HR2"/>
</dbReference>
<keyword evidence="12" id="KW-0946">Virion</keyword>
<keyword evidence="9 22" id="KW-0812">Transmembrane</keyword>
<dbReference type="GO" id="GO:0019031">
    <property type="term" value="C:viral envelope"/>
    <property type="evidence" value="ECO:0007669"/>
    <property type="project" value="UniProtKB-KW"/>
</dbReference>
<keyword evidence="11" id="KW-1161">Viral attachment to host cell</keyword>
<evidence type="ECO:0000256" key="22">
    <source>
        <dbReference type="SAM" id="Phobius"/>
    </source>
</evidence>
<dbReference type="GO" id="GO:0075509">
    <property type="term" value="P:endocytosis involved in viral entry into host cell"/>
    <property type="evidence" value="ECO:0007669"/>
    <property type="project" value="UniProtKB-KW"/>
</dbReference>
<evidence type="ECO:0000256" key="14">
    <source>
        <dbReference type="ARBA" id="ARBA00022879"/>
    </source>
</evidence>
<dbReference type="CDD" id="cd22372">
    <property type="entry name" value="gammaCoV_Spike_SD1-2_S1-S2_S2"/>
    <property type="match status" value="1"/>
</dbReference>
<dbReference type="PROSITE" id="PS51924">
    <property type="entry name" value="COV_S2_HR2"/>
    <property type="match status" value="1"/>
</dbReference>
<dbReference type="GO" id="GO:0055036">
    <property type="term" value="C:virion membrane"/>
    <property type="evidence" value="ECO:0007669"/>
    <property type="project" value="UniProtKB-SubCell"/>
</dbReference>
<dbReference type="InterPro" id="IPR043473">
    <property type="entry name" value="S2_sf_CoV"/>
</dbReference>
<dbReference type="GO" id="GO:0019064">
    <property type="term" value="P:fusion of virus membrane with host plasma membrane"/>
    <property type="evidence" value="ECO:0007669"/>
    <property type="project" value="InterPro"/>
</dbReference>
<feature type="domain" description="Coronavirus spike (S) glycoprotein S2 subunit heptad repeat 2 (HR2) region profile" evidence="24">
    <location>
        <begin position="1034"/>
        <end position="1115"/>
    </location>
</feature>
<feature type="transmembrane region" description="Helical" evidence="22">
    <location>
        <begin position="1104"/>
        <end position="1126"/>
    </location>
</feature>
<evidence type="ECO:0000259" key="24">
    <source>
        <dbReference type="PROSITE" id="PS51924"/>
    </source>
</evidence>
<organism evidence="25 26">
    <name type="scientific">Infectious bronchitis virus</name>
    <dbReference type="NCBI Taxonomy" id="11120"/>
    <lineage>
        <taxon>Viruses</taxon>
        <taxon>Riboviria</taxon>
        <taxon>Orthornavirae</taxon>
        <taxon>Pisuviricota</taxon>
        <taxon>Pisoniviricetes</taxon>
        <taxon>Nidovirales</taxon>
        <taxon>Cornidovirineae</taxon>
        <taxon>Coronaviridae</taxon>
        <taxon>Orthocoronavirinae</taxon>
        <taxon>Gammacoronavirus</taxon>
        <taxon>Igacovirus</taxon>
        <taxon>Gammacoronavirus galli</taxon>
        <taxon>Avian coronavirus</taxon>
    </lineage>
</organism>
<evidence type="ECO:0000256" key="7">
    <source>
        <dbReference type="ARBA" id="ARBA00022595"/>
    </source>
</evidence>
<evidence type="ECO:0000256" key="11">
    <source>
        <dbReference type="ARBA" id="ARBA00022804"/>
    </source>
</evidence>
<comment type="subcellular location">
    <subcellularLocation>
        <location evidence="2">Host cell membrane</location>
        <topology evidence="2">Single-pass type I membrane protein</topology>
    </subcellularLocation>
    <subcellularLocation>
        <location evidence="1">Host endoplasmic reticulum-Golgi intermediate compartment membrane</location>
        <topology evidence="1">Single-pass type I membrane protein</topology>
    </subcellularLocation>
    <subcellularLocation>
        <location evidence="3">Virion membrane</location>
        <topology evidence="3">Single-pass type I membrane protein</topology>
    </subcellularLocation>
</comment>
<keyword evidence="15" id="KW-1164">Virus endocytosis by host</keyword>
<protein>
    <submittedName>
        <fullName evidence="25">Spike glycoprotein</fullName>
    </submittedName>
</protein>
<dbReference type="GO" id="GO:0044173">
    <property type="term" value="C:host cell endoplasmic reticulum-Golgi intermediate compartment membrane"/>
    <property type="evidence" value="ECO:0007669"/>
    <property type="project" value="UniProtKB-SubCell"/>
</dbReference>
<accession>F4MIR6</accession>
<dbReference type="GO" id="GO:0039654">
    <property type="term" value="P:fusion of virus membrane with host endosome membrane"/>
    <property type="evidence" value="ECO:0007669"/>
    <property type="project" value="UniProtKB-KW"/>
</dbReference>
<dbReference type="GO" id="GO:0020002">
    <property type="term" value="C:host cell plasma membrane"/>
    <property type="evidence" value="ECO:0007669"/>
    <property type="project" value="UniProtKB-SubCell"/>
</dbReference>
<dbReference type="FunFam" id="1.20.5.300:FF:000003">
    <property type="entry name" value="Spike glycoprotein"/>
    <property type="match status" value="1"/>
</dbReference>
<evidence type="ECO:0000256" key="20">
    <source>
        <dbReference type="ARBA" id="ARBA00023180"/>
    </source>
</evidence>
<dbReference type="GO" id="GO:0046813">
    <property type="term" value="P:receptor-mediated virion attachment to host cell"/>
    <property type="evidence" value="ECO:0007669"/>
    <property type="project" value="InterPro"/>
</dbReference>
<keyword evidence="20" id="KW-0325">Glycoprotein</keyword>
<evidence type="ECO:0000256" key="12">
    <source>
        <dbReference type="ARBA" id="ARBA00022844"/>
    </source>
</evidence>
<evidence type="ECO:0000256" key="2">
    <source>
        <dbReference type="ARBA" id="ARBA00004402"/>
    </source>
</evidence>
<evidence type="ECO:0000256" key="17">
    <source>
        <dbReference type="ARBA" id="ARBA00023026"/>
    </source>
</evidence>
<evidence type="ECO:0000256" key="10">
    <source>
        <dbReference type="ARBA" id="ARBA00022729"/>
    </source>
</evidence>
<keyword evidence="13" id="KW-1043">Host membrane</keyword>
<dbReference type="Pfam" id="PF19214">
    <property type="entry name" value="CoV_S2_C"/>
    <property type="match status" value="1"/>
</dbReference>
<keyword evidence="21" id="KW-1160">Virus entry into host cell</keyword>
<keyword evidence="6" id="KW-0945">Host-virus interaction</keyword>
<keyword evidence="14" id="KW-0261">Viral envelope protein</keyword>
<keyword evidence="16 22" id="KW-1133">Transmembrane helix</keyword>
<sequence>MLVKSPFIVTLLCALCSASLYDNGSYVYYYQSAFRPSIGWHLHGGAYAVVNVTQEYNNAGSASECTAGAIVWSKNFSAASVAMTAPHSGMSWSVKQFCTAHCNFTNFVVFVTHCFKDGLNTCPLTGRIDQGYIRIAAMKNTGTGPRDLFYNFTVSVTKYPSFKSLQCVNNQTSVYLNGDLVFTSNETVDVSGAGVHFKAGGPITYKVMREVKALAYFVNGTAQDVILCDSSPRGLLACQYNTGNFSDGFYPFTNSSVVKEKFIVYSENSVNTTLVLHNFTFYNESDAPPNSQQSSAGVGGLTTYQTQTAQSGYYNFNFSFLSSFVYKESNFMYGSYHPQCNFRPENINNGLWFNSLSVSITYGPLQGGCKQSVFSHRATCCYAYSYNGPHICKGVYSGQLHNNFECGLLVYITKTDGSRIQTATTPPVRTQHFYNNITLHKCVEYNIYGRVGQGFITNVTDSVAGYNYLQDGGLAILDTSGAIDIFAVQGGYGLNFYKVNPCEDVNQQFVVSGGNLVGILTSRNETDSQPLENQFFVKLINGTRRSRRSISENVTSCSFVSYGKFCIKPDGSISTIVPKEMEQFVAPLLNVTEHVLIPDSFNLTVTDEYIQTRMDKVQINCLQYVCGNSFECRQLFQQYGPVCDNILSVVNSVGQKEDMELLSFYSSTKPAGYNTPVFNISTGDFNISLLLPPSSAPSGRSFIEDLLFTSVESVGLPTDEAYKKCTAGPLGFLKDLACAREYNGLLVLPPIITAEMQTLYTSSLVASMALGGITAAGAIPFATQLQARINHLGITQTVLLKNQEKIAASFNKAIGHMQEGFKSTSLALQQIQDVVNKQSAILTETMASLNKNFGAISSVIQEIYQQLDAIQANAQVDRLITGRLSSLSVLASSKQAEYLRVSQQRELATQKINECVKSQSTRYSFCGNGRHVLTIPQNAPNGIVFIHFTYTPESFVNVTAIVGFCINPANASQYAIVPANGRGIFIQVNGTYYITARDMFMPRDITAGDVVTLTSCQANYVSVNKTVITTFVESDDFDFDDELSKWWNETKHEFPDFDQFNYTIPVLNITYDIDKIEEVIKGLNDSLIDLETLSILKTYIKWPWYVWLAIFFAIIIFILVLGWIFFMTGCCGCCCGCFGIIPLMSKCGKKSSYYTTFDNDVVTEQYRPKKSV</sequence>
<keyword evidence="17" id="KW-0843">Virulence</keyword>
<dbReference type="Proteomes" id="UP000129334">
    <property type="component" value="Genome"/>
</dbReference>
<evidence type="ECO:0000256" key="8">
    <source>
        <dbReference type="ARBA" id="ARBA00022685"/>
    </source>
</evidence>
<keyword evidence="4" id="KW-1168">Fusion of virus membrane with host membrane</keyword>
<proteinExistence type="predicted"/>
<keyword evidence="19 22" id="KW-0472">Membrane</keyword>
<dbReference type="InterPro" id="IPR044873">
    <property type="entry name" value="Spike_S2_CoV_HR1"/>
</dbReference>